<evidence type="ECO:0000256" key="1">
    <source>
        <dbReference type="SAM" id="MobiDB-lite"/>
    </source>
</evidence>
<dbReference type="OrthoDB" id="10321601at2759"/>
<dbReference type="Proteomes" id="UP000701801">
    <property type="component" value="Unassembled WGS sequence"/>
</dbReference>
<reference evidence="3" key="1">
    <citation type="submission" date="2021-07" db="EMBL/GenBank/DDBJ databases">
        <authorList>
            <person name="Durling M."/>
        </authorList>
    </citation>
    <scope>NUCLEOTIDE SEQUENCE</scope>
</reference>
<feature type="chain" id="PRO_5040504115" evidence="2">
    <location>
        <begin position="25"/>
        <end position="121"/>
    </location>
</feature>
<keyword evidence="2" id="KW-0732">Signal</keyword>
<dbReference type="EMBL" id="CAJVRM010000109">
    <property type="protein sequence ID" value="CAG8974569.1"/>
    <property type="molecule type" value="Genomic_DNA"/>
</dbReference>
<evidence type="ECO:0000256" key="2">
    <source>
        <dbReference type="SAM" id="SignalP"/>
    </source>
</evidence>
<keyword evidence="4" id="KW-1185">Reference proteome</keyword>
<evidence type="ECO:0000313" key="4">
    <source>
        <dbReference type="Proteomes" id="UP000701801"/>
    </source>
</evidence>
<evidence type="ECO:0000313" key="3">
    <source>
        <dbReference type="EMBL" id="CAG8974569.1"/>
    </source>
</evidence>
<protein>
    <submittedName>
        <fullName evidence="3">Uncharacterized protein</fullName>
    </submittedName>
</protein>
<comment type="caution">
    <text evidence="3">The sequence shown here is derived from an EMBL/GenBank/DDBJ whole genome shotgun (WGS) entry which is preliminary data.</text>
</comment>
<organism evidence="3 4">
    <name type="scientific">Hymenoscyphus albidus</name>
    <dbReference type="NCBI Taxonomy" id="595503"/>
    <lineage>
        <taxon>Eukaryota</taxon>
        <taxon>Fungi</taxon>
        <taxon>Dikarya</taxon>
        <taxon>Ascomycota</taxon>
        <taxon>Pezizomycotina</taxon>
        <taxon>Leotiomycetes</taxon>
        <taxon>Helotiales</taxon>
        <taxon>Helotiaceae</taxon>
        <taxon>Hymenoscyphus</taxon>
    </lineage>
</organism>
<feature type="region of interest" description="Disordered" evidence="1">
    <location>
        <begin position="89"/>
        <end position="121"/>
    </location>
</feature>
<gene>
    <name evidence="3" type="ORF">HYALB_00004365</name>
</gene>
<dbReference type="AlphaFoldDB" id="A0A9N9LG30"/>
<proteinExistence type="predicted"/>
<sequence length="121" mass="13306">MMMKMTLSHAVMVSITALVAMVDGQHHPNTQYDHGSYIQTTSKPFIFIHPVPTAASESRFIQTRTVFIDPIRTIESSTSFVTSFVKPTFTHGISDPKPTTTRGRGSTDDVPNLPHNSDGSD</sequence>
<accession>A0A9N9LG30</accession>
<name>A0A9N9LG30_9HELO</name>
<feature type="signal peptide" evidence="2">
    <location>
        <begin position="1"/>
        <end position="24"/>
    </location>
</feature>